<proteinExistence type="predicted"/>
<dbReference type="InterPro" id="IPR052591">
    <property type="entry name" value="CML21-like"/>
</dbReference>
<dbReference type="GO" id="GO:0005509">
    <property type="term" value="F:calcium ion binding"/>
    <property type="evidence" value="ECO:0007669"/>
    <property type="project" value="InterPro"/>
</dbReference>
<dbReference type="InterPro" id="IPR018247">
    <property type="entry name" value="EF_Hand_1_Ca_BS"/>
</dbReference>
<dbReference type="PROSITE" id="PS00018">
    <property type="entry name" value="EF_HAND_1"/>
    <property type="match status" value="1"/>
</dbReference>
<comment type="caution">
    <text evidence="4">The sequence shown here is derived from an EMBL/GenBank/DDBJ whole genome shotgun (WGS) entry which is preliminary data.</text>
</comment>
<feature type="domain" description="EF-hand" evidence="3">
    <location>
        <begin position="1150"/>
        <end position="1185"/>
    </location>
</feature>
<dbReference type="InterPro" id="IPR011992">
    <property type="entry name" value="EF-hand-dom_pair"/>
</dbReference>
<name>A0A835ZFC5_9STRA</name>
<reference evidence="4" key="1">
    <citation type="submission" date="2021-02" db="EMBL/GenBank/DDBJ databases">
        <title>First Annotated Genome of the Yellow-green Alga Tribonema minus.</title>
        <authorList>
            <person name="Mahan K.M."/>
        </authorList>
    </citation>
    <scope>NUCLEOTIDE SEQUENCE</scope>
    <source>
        <strain evidence="4">UTEX B ZZ1240</strain>
    </source>
</reference>
<gene>
    <name evidence="4" type="ORF">JKP88DRAFT_294395</name>
</gene>
<feature type="compositionally biased region" description="Gly residues" evidence="2">
    <location>
        <begin position="103"/>
        <end position="117"/>
    </location>
</feature>
<keyword evidence="1" id="KW-0106">Calcium</keyword>
<evidence type="ECO:0000259" key="3">
    <source>
        <dbReference type="PROSITE" id="PS50222"/>
    </source>
</evidence>
<organism evidence="4 5">
    <name type="scientific">Tribonema minus</name>
    <dbReference type="NCBI Taxonomy" id="303371"/>
    <lineage>
        <taxon>Eukaryota</taxon>
        <taxon>Sar</taxon>
        <taxon>Stramenopiles</taxon>
        <taxon>Ochrophyta</taxon>
        <taxon>PX clade</taxon>
        <taxon>Xanthophyceae</taxon>
        <taxon>Tribonematales</taxon>
        <taxon>Tribonemataceae</taxon>
        <taxon>Tribonema</taxon>
    </lineage>
</organism>
<dbReference type="PROSITE" id="PS50096">
    <property type="entry name" value="IQ"/>
    <property type="match status" value="4"/>
</dbReference>
<dbReference type="InterPro" id="IPR000048">
    <property type="entry name" value="IQ_motif_EF-hand-BS"/>
</dbReference>
<dbReference type="InterPro" id="IPR002048">
    <property type="entry name" value="EF_hand_dom"/>
</dbReference>
<evidence type="ECO:0000256" key="2">
    <source>
        <dbReference type="SAM" id="MobiDB-lite"/>
    </source>
</evidence>
<dbReference type="Proteomes" id="UP000664859">
    <property type="component" value="Unassembled WGS sequence"/>
</dbReference>
<sequence length="1969" mass="206055">MPTYPQARRLEAQAQWLHRLAAVQEERGDRDAALRLYGQAAQLLSAPPAAAAASAAAAAAAAAATGAAAPAALLTLTAPLRTRHDNHSGTTTMPLNNSDNDDGGGGGGSGSGGGGGGLFPYAPRAHFAAAQLQRACRRRLQRKAAAATAVAAGLRGHLVRRKRRRARAVREAGATRIQKLWASLDPPLTPLCVRHRRRRRRRCRRRRNNRYQRKRHVAATAIQSLARGARDRARVRWLRAAIAAAARVQRTWRGCLGRARARRRRLRAAAAAALQALARGYGTRRARAAAAAAAQSQLWRAAARVAVAWRGRLCRRYAALLRRQEHLRMKAPRLPTPMLTLKLATRASSSRATQLAAEARRARDEAQHVRGAIAAALAKQRLRFDTPEGRQELTTELERQTVRETLLKGAWEKLDGAAVAAARARFRARAVFDALDLSGGGRVGARELRELLRGGALLQGYVGIDAQLRAALAEPNADGHAAALDFEEFYALLSGDEGCISAQQWDSICAAPGGSSSGGGRSPCAPRTASAAAPDSGHCDHLHGSSSGGTKLDLAQRVLSARHALAEATGIATRERTRAAVVCRATRTAADAARAGFRAARPPRFACLACGAPFALYGDFLTHMAAPAQHAAAAAATGVVCQHEGVKGGLRCRETGGRGCIAAPHALAARSLRLLSAAREAAAQWRRAAVERAAAAAAADAAEAGVHAQLREREASAVAGEVRSAAARRAAALRVELLSALESGGRTAALRHLAAAAFAAFDRDSTGLVPMERVPPLLRALHADLAQQDVDDALVGMAETCSDAIDLHELMDWFNDWNGLAPQALELRPALLPRIGSPDSAAAAAADAAAAAAGDSDAVSAAALSADIAVTSPQQQCSGWQRRCCRGLRGAAAALAQSLRECAASCSCCSARAAQSAAVCHSPLSPAASPLKHRAVTQPASPLIAAPAVAAAAPAWQPWGSGRQRRGADPLRGCRRAIAAVAAAHATALVVRRARLQAEAAAISQCRETAPRIWHFASAQLMREWGVEALGEGAERAAVCARAAALARIAQELGSGTAVTNGLTAAGVTNGPTAEVVVSGGSVVSAAQQLEVPSSSAPQEPLSLLQKAEEEAARSAEQYLRTALGRADWSARVLQARALLLLQPTDTMARQRLRAGIAFDAFDADGHGLVDGEDLEALLSCMRYRWSWQPQWLPPPMRAARVQRLQKLRSQLQDAHGDVPRDAFVEWCAGSTAASGASAERCHTSASPRWLRRCVRGGMIAQARAAARAAHCLRQQRAAAAAAAALANLHHVPTAMQEGSDETAAAAAALQRGRRLELALAACSGSGATAEEVATELAIRAAFDEFDGGDVAGGMLDARDLPRVLRHLCIPTSPVRTRALRAQLISSAAGGIAIDDMVAWRRRYRGERRGAAEHCRAAVMAAAAAVAAAAAGGALRRDAVAALQSLARAQARRAVLLAADVPAVEPQVKVSALALRCRAARAEATGAAHVQEFLGTAVGRTERARRAREARSELMELQQLARQQVAAGKNRQQRSRCVACEAAMLFVWDQHSRWHYTNCHAGCQESVLERAVDVSEVKYLLPAARAWLGRDAAIALFEQLAPAVAGAAAADGGSAAPASERCVSAEAFEAALSTAMTSAAAQEQSGSSFAALLSVLAHAAAPPPRHTRTALEGMLAQARGLERALLRKDAAALLLPARGSGGACVDALRACGAGAAKLQRTLAIAAHDAERDVLRELSADHMLAVEVAATLPKATGAGADQPDPLLAAFAAYSHVSAGGAATGVPRLEVAHLLRSLRLGAAAAAAAAAAAGGALQPVAEPCAQPRSASSRNASIYPSVDEQPEVTAEGSSVAASEACQGVYLDVLEDVTWPGKFLAGEQGLSLEELRAVHAALIGRLGRVRRWLYRFTSTAELKLLPEAYLRRRAARQAVLSRARVAARVEAARHLEAELAGAQAEADGPAEVLNLPLV</sequence>
<dbReference type="PANTHER" id="PTHR23064">
    <property type="entry name" value="TROPONIN"/>
    <property type="match status" value="1"/>
</dbReference>
<feature type="domain" description="EF-hand" evidence="3">
    <location>
        <begin position="423"/>
        <end position="458"/>
    </location>
</feature>
<feature type="region of interest" description="Disordered" evidence="2">
    <location>
        <begin position="82"/>
        <end position="117"/>
    </location>
</feature>
<protein>
    <recommendedName>
        <fullName evidence="3">EF-hand domain-containing protein</fullName>
    </recommendedName>
</protein>
<dbReference type="SMART" id="SM00015">
    <property type="entry name" value="IQ"/>
    <property type="match status" value="5"/>
</dbReference>
<keyword evidence="5" id="KW-1185">Reference proteome</keyword>
<accession>A0A835ZFC5</accession>
<dbReference type="PROSITE" id="PS50222">
    <property type="entry name" value="EF_HAND_2"/>
    <property type="match status" value="2"/>
</dbReference>
<evidence type="ECO:0000313" key="4">
    <source>
        <dbReference type="EMBL" id="KAG5192013.1"/>
    </source>
</evidence>
<evidence type="ECO:0000313" key="5">
    <source>
        <dbReference type="Proteomes" id="UP000664859"/>
    </source>
</evidence>
<dbReference type="EMBL" id="JAFCMP010000012">
    <property type="protein sequence ID" value="KAG5192013.1"/>
    <property type="molecule type" value="Genomic_DNA"/>
</dbReference>
<evidence type="ECO:0000256" key="1">
    <source>
        <dbReference type="ARBA" id="ARBA00022837"/>
    </source>
</evidence>
<dbReference type="SUPFAM" id="SSF47473">
    <property type="entry name" value="EF-hand"/>
    <property type="match status" value="1"/>
</dbReference>